<dbReference type="InterPro" id="IPR001110">
    <property type="entry name" value="UPF0012_CS"/>
</dbReference>
<proteinExistence type="inferred from homology"/>
<dbReference type="PROSITE" id="PS01227">
    <property type="entry name" value="UPF0012"/>
    <property type="match status" value="1"/>
</dbReference>
<dbReference type="InterPro" id="IPR050345">
    <property type="entry name" value="Aliph_Amidase/BUP"/>
</dbReference>
<dbReference type="InterPro" id="IPR036526">
    <property type="entry name" value="C-N_Hydrolase_sf"/>
</dbReference>
<evidence type="ECO:0000313" key="4">
    <source>
        <dbReference type="EMBL" id="MBL3690074.1"/>
    </source>
</evidence>
<gene>
    <name evidence="4" type="ORF">D3226_08895</name>
</gene>
<evidence type="ECO:0000256" key="2">
    <source>
        <dbReference type="ARBA" id="ARBA00022801"/>
    </source>
</evidence>
<keyword evidence="5" id="KW-1185">Reference proteome</keyword>
<dbReference type="Proteomes" id="UP001646141">
    <property type="component" value="Unassembled WGS sequence"/>
</dbReference>
<dbReference type="SUPFAM" id="SSF56317">
    <property type="entry name" value="Carbon-nitrogen hydrolase"/>
    <property type="match status" value="1"/>
</dbReference>
<comment type="similarity">
    <text evidence="1">Belongs to the carbon-nitrogen hydrolase superfamily. NIT1/NIT2 family.</text>
</comment>
<reference evidence="4 5" key="1">
    <citation type="submission" date="2018-09" db="EMBL/GenBank/DDBJ databases">
        <title>Comparative genomics of Leucobacter spp.</title>
        <authorList>
            <person name="Reis A.C."/>
            <person name="Kolvenbach B.A."/>
            <person name="Corvini P.F.X."/>
            <person name="Nunes O.C."/>
        </authorList>
    </citation>
    <scope>NUCLEOTIDE SEQUENCE [LARGE SCALE GENOMIC DNA]</scope>
    <source>
        <strain evidence="4 5">L-1</strain>
    </source>
</reference>
<keyword evidence="2" id="KW-0378">Hydrolase</keyword>
<accession>A0ABS1SPJ0</accession>
<protein>
    <submittedName>
        <fullName evidence="4">Nitrilase</fullName>
    </submittedName>
</protein>
<evidence type="ECO:0000259" key="3">
    <source>
        <dbReference type="PROSITE" id="PS50263"/>
    </source>
</evidence>
<name>A0ABS1SPJ0_9MICO</name>
<feature type="domain" description="CN hydrolase" evidence="3">
    <location>
        <begin position="1"/>
        <end position="243"/>
    </location>
</feature>
<sequence>MRIALLQAEAVPLDTAANLETLRSGADAARAKGAELILTPELFVSGYAPRELAEWLSVERVAGIPDALSQIARESGIAVAASFPHARPDGTFAIAAGLWDAAGAEVLRYEKLHLWADLEPLAFTPAAERPGVAEWNGRRVGFQICYDIEFPEPTRDLAARGVDLLLVPTAIDGLSQYVSEVLIRARAAENALVVAYADHPARADQGDDPAAGFTGLSTVAGREGRVLASAGREAELLFADLPDVRPVAAGEANYLSDRRPTLYADWR</sequence>
<evidence type="ECO:0000313" key="5">
    <source>
        <dbReference type="Proteomes" id="UP001646141"/>
    </source>
</evidence>
<organism evidence="4 5">
    <name type="scientific">Leucobacter chromiireducens subsp. chromiireducens</name>
    <dbReference type="NCBI Taxonomy" id="660067"/>
    <lineage>
        <taxon>Bacteria</taxon>
        <taxon>Bacillati</taxon>
        <taxon>Actinomycetota</taxon>
        <taxon>Actinomycetes</taxon>
        <taxon>Micrococcales</taxon>
        <taxon>Microbacteriaceae</taxon>
        <taxon>Leucobacter</taxon>
    </lineage>
</organism>
<dbReference type="EMBL" id="QYAD01000003">
    <property type="protein sequence ID" value="MBL3690074.1"/>
    <property type="molecule type" value="Genomic_DNA"/>
</dbReference>
<dbReference type="PANTHER" id="PTHR43674:SF2">
    <property type="entry name" value="BETA-UREIDOPROPIONASE"/>
    <property type="match status" value="1"/>
</dbReference>
<dbReference type="InterPro" id="IPR003010">
    <property type="entry name" value="C-N_Hydrolase"/>
</dbReference>
<dbReference type="PANTHER" id="PTHR43674">
    <property type="entry name" value="NITRILASE C965.09-RELATED"/>
    <property type="match status" value="1"/>
</dbReference>
<comment type="caution">
    <text evidence="4">The sequence shown here is derived from an EMBL/GenBank/DDBJ whole genome shotgun (WGS) entry which is preliminary data.</text>
</comment>
<dbReference type="Gene3D" id="3.60.110.10">
    <property type="entry name" value="Carbon-nitrogen hydrolase"/>
    <property type="match status" value="1"/>
</dbReference>
<evidence type="ECO:0000256" key="1">
    <source>
        <dbReference type="ARBA" id="ARBA00010613"/>
    </source>
</evidence>
<dbReference type="PROSITE" id="PS50263">
    <property type="entry name" value="CN_HYDROLASE"/>
    <property type="match status" value="1"/>
</dbReference>
<dbReference type="Pfam" id="PF00795">
    <property type="entry name" value="CN_hydrolase"/>
    <property type="match status" value="1"/>
</dbReference>
<dbReference type="RefSeq" id="WP_202382201.1">
    <property type="nucleotide sequence ID" value="NZ_BAAAMA010000001.1"/>
</dbReference>